<comment type="similarity">
    <text evidence="1 4">Belongs to the cytochrome P450 family.</text>
</comment>
<keyword evidence="4" id="KW-0503">Monooxygenase</keyword>
<dbReference type="InterPro" id="IPR050182">
    <property type="entry name" value="Cytochrome_P450_fam2"/>
</dbReference>
<evidence type="ECO:0000313" key="6">
    <source>
        <dbReference type="Proteomes" id="UP000694865"/>
    </source>
</evidence>
<accession>A0ABM0MUS6</accession>
<dbReference type="Gene3D" id="1.10.630.10">
    <property type="entry name" value="Cytochrome P450"/>
    <property type="match status" value="1"/>
</dbReference>
<dbReference type="RefSeq" id="XP_006823767.1">
    <property type="nucleotide sequence ID" value="XM_006823704.1"/>
</dbReference>
<dbReference type="PRINTS" id="PR00385">
    <property type="entry name" value="P450"/>
</dbReference>
<evidence type="ECO:0000313" key="7">
    <source>
        <dbReference type="RefSeq" id="XP_006823767.1"/>
    </source>
</evidence>
<sequence length="497" mass="57017">MMMSFSTDPISLLVLFLIIILVWITVKHYRAPCKNFPPGPWGLPIIGSFIYFGKHAPYKDMMRLSKQYGDVYSLKMGSRIVVVVSGTDAIKECLVQKGNDFADRPYLWVIDQMNPKYDGIVHGHFDDKWQRRRQFAHTTLRGFGFGKTEMESKVAEEILFLLDEFRNIQGKPVNTDSVINRSVSNVICSVAFGKRFDYSDPILGFMIDIMGKWFESSRKMLELDVLPFLRPFNKQLIDNFSTFANEVKKFCMQQIDEHREAFDENNIGDFIDAYLAEATKEHSKEDFTDNHLAQTLVDLFSAGTETTATTLRWGLLFMVLHPKIQQLVFNEIDQVVGPNRLPRLADRTYLPYTEATLCEIQRLGSITPIILPHAALVDSTLGGYDIPKGTEISIILWSMHLDPHAWPNPDEFDPNRFYDQKTNALKKNENFMPFSAGRRVCMGEQLAKHELFLYFSAMINQFKFSLPVGTKKPSTDGVFGLTLVPRPYQVVIEERNI</sequence>
<feature type="transmembrane region" description="Helical" evidence="5">
    <location>
        <begin position="12"/>
        <end position="29"/>
    </location>
</feature>
<keyword evidence="5" id="KW-1133">Transmembrane helix</keyword>
<keyword evidence="3 4" id="KW-0408">Iron</keyword>
<proteinExistence type="inferred from homology"/>
<evidence type="ECO:0000256" key="3">
    <source>
        <dbReference type="ARBA" id="ARBA00023004"/>
    </source>
</evidence>
<dbReference type="PANTHER" id="PTHR24300">
    <property type="entry name" value="CYTOCHROME P450 508A4-RELATED"/>
    <property type="match status" value="1"/>
</dbReference>
<reference evidence="7" key="1">
    <citation type="submission" date="2025-08" db="UniProtKB">
        <authorList>
            <consortium name="RefSeq"/>
        </authorList>
    </citation>
    <scope>IDENTIFICATION</scope>
    <source>
        <tissue evidence="7">Testes</tissue>
    </source>
</reference>
<keyword evidence="4" id="KW-0560">Oxidoreductase</keyword>
<evidence type="ECO:0000256" key="5">
    <source>
        <dbReference type="SAM" id="Phobius"/>
    </source>
</evidence>
<dbReference type="InterPro" id="IPR036396">
    <property type="entry name" value="Cyt_P450_sf"/>
</dbReference>
<evidence type="ECO:0000256" key="2">
    <source>
        <dbReference type="ARBA" id="ARBA00022723"/>
    </source>
</evidence>
<keyword evidence="6" id="KW-1185">Reference proteome</keyword>
<dbReference type="GeneID" id="100370778"/>
<organism evidence="6 7">
    <name type="scientific">Saccoglossus kowalevskii</name>
    <name type="common">Acorn worm</name>
    <dbReference type="NCBI Taxonomy" id="10224"/>
    <lineage>
        <taxon>Eukaryota</taxon>
        <taxon>Metazoa</taxon>
        <taxon>Hemichordata</taxon>
        <taxon>Enteropneusta</taxon>
        <taxon>Harrimaniidae</taxon>
        <taxon>Saccoglossus</taxon>
    </lineage>
</organism>
<evidence type="ECO:0000256" key="4">
    <source>
        <dbReference type="RuleBase" id="RU000461"/>
    </source>
</evidence>
<dbReference type="PANTHER" id="PTHR24300:SF397">
    <property type="entry name" value="CYTOCHROME P450 2U1"/>
    <property type="match status" value="1"/>
</dbReference>
<dbReference type="InterPro" id="IPR017972">
    <property type="entry name" value="Cyt_P450_CS"/>
</dbReference>
<dbReference type="PRINTS" id="PR00463">
    <property type="entry name" value="EP450I"/>
</dbReference>
<dbReference type="Proteomes" id="UP000694865">
    <property type="component" value="Unplaced"/>
</dbReference>
<name>A0ABM0MUS6_SACKO</name>
<evidence type="ECO:0000256" key="1">
    <source>
        <dbReference type="ARBA" id="ARBA00010617"/>
    </source>
</evidence>
<dbReference type="InterPro" id="IPR001128">
    <property type="entry name" value="Cyt_P450"/>
</dbReference>
<gene>
    <name evidence="7" type="primary">LOC100370778</name>
</gene>
<keyword evidence="2 4" id="KW-0479">Metal-binding</keyword>
<keyword evidence="5" id="KW-0472">Membrane</keyword>
<dbReference type="PROSITE" id="PS00086">
    <property type="entry name" value="CYTOCHROME_P450"/>
    <property type="match status" value="1"/>
</dbReference>
<keyword evidence="4" id="KW-0349">Heme</keyword>
<protein>
    <submittedName>
        <fullName evidence="7">Cytochrome P450 2U1-like</fullName>
    </submittedName>
</protein>
<keyword evidence="5" id="KW-0812">Transmembrane</keyword>
<dbReference type="SUPFAM" id="SSF48264">
    <property type="entry name" value="Cytochrome P450"/>
    <property type="match status" value="1"/>
</dbReference>
<dbReference type="Pfam" id="PF00067">
    <property type="entry name" value="p450"/>
    <property type="match status" value="1"/>
</dbReference>
<dbReference type="InterPro" id="IPR002401">
    <property type="entry name" value="Cyt_P450_E_grp-I"/>
</dbReference>